<dbReference type="InterPro" id="IPR006571">
    <property type="entry name" value="TLDc_dom"/>
</dbReference>
<feature type="domain" description="TLDc" evidence="2">
    <location>
        <begin position="60"/>
        <end position="222"/>
    </location>
</feature>
<feature type="signal peptide" evidence="1">
    <location>
        <begin position="1"/>
        <end position="18"/>
    </location>
</feature>
<name>A0A7S1KE80_9ALVE</name>
<reference evidence="3" key="1">
    <citation type="submission" date="2021-01" db="EMBL/GenBank/DDBJ databases">
        <authorList>
            <person name="Corre E."/>
            <person name="Pelletier E."/>
            <person name="Niang G."/>
            <person name="Scheremetjew M."/>
            <person name="Finn R."/>
            <person name="Kale V."/>
            <person name="Holt S."/>
            <person name="Cochrane G."/>
            <person name="Meng A."/>
            <person name="Brown T."/>
            <person name="Cohen L."/>
        </authorList>
    </citation>
    <scope>NUCLEOTIDE SEQUENCE</scope>
    <source>
        <strain evidence="3">CCMP3346</strain>
    </source>
</reference>
<accession>A0A7S1KE80</accession>
<evidence type="ECO:0000259" key="2">
    <source>
        <dbReference type="Pfam" id="PF07534"/>
    </source>
</evidence>
<dbReference type="AlphaFoldDB" id="A0A7S1KE80"/>
<protein>
    <recommendedName>
        <fullName evidence="2">TLDc domain-containing protein</fullName>
    </recommendedName>
</protein>
<proteinExistence type="predicted"/>
<keyword evidence="1" id="KW-0732">Signal</keyword>
<sequence>MFIRAVAGLLTVLCVAEAQQVHLRGLQVTPPEGTSLSASEYEGLVGLLVQEGELGVLGNATTKLTPLYWTAAHGTAWRKVLVRVGDAEPLVFIIRKDNYVFGAFISDRLLLSDDYPTDRREYESDVWLFSLAGHFPKPTKIDIDEGDHFVVVSGREGSLSGWANAEIGGRLYLGFRPYIRSCMQVTDSRYLPAGYTGERNEYGGAYLGGSYDFIADEIEVLHVVGNSR</sequence>
<organism evidence="3">
    <name type="scientific">Vitrella brassicaformis</name>
    <dbReference type="NCBI Taxonomy" id="1169539"/>
    <lineage>
        <taxon>Eukaryota</taxon>
        <taxon>Sar</taxon>
        <taxon>Alveolata</taxon>
        <taxon>Colpodellida</taxon>
        <taxon>Vitrellaceae</taxon>
        <taxon>Vitrella</taxon>
    </lineage>
</organism>
<dbReference type="Pfam" id="PF07534">
    <property type="entry name" value="TLD"/>
    <property type="match status" value="1"/>
</dbReference>
<gene>
    <name evidence="3" type="ORF">VBRA1451_LOCUS26383</name>
</gene>
<evidence type="ECO:0000313" key="3">
    <source>
        <dbReference type="EMBL" id="CAD9071300.1"/>
    </source>
</evidence>
<feature type="chain" id="PRO_5031320839" description="TLDc domain-containing protein" evidence="1">
    <location>
        <begin position="19"/>
        <end position="228"/>
    </location>
</feature>
<dbReference type="EMBL" id="HBGB01044850">
    <property type="protein sequence ID" value="CAD9071300.1"/>
    <property type="molecule type" value="Transcribed_RNA"/>
</dbReference>
<evidence type="ECO:0000256" key="1">
    <source>
        <dbReference type="SAM" id="SignalP"/>
    </source>
</evidence>